<evidence type="ECO:0000313" key="2">
    <source>
        <dbReference type="EMBL" id="NGM15032.1"/>
    </source>
</evidence>
<dbReference type="EMBL" id="SAIY01000007">
    <property type="protein sequence ID" value="NGM15032.1"/>
    <property type="molecule type" value="Genomic_DNA"/>
</dbReference>
<feature type="compositionally biased region" description="Polar residues" evidence="1">
    <location>
        <begin position="63"/>
        <end position="85"/>
    </location>
</feature>
<protein>
    <submittedName>
        <fullName evidence="2">FxLD family lantipeptide</fullName>
    </submittedName>
</protein>
<evidence type="ECO:0000313" key="3">
    <source>
        <dbReference type="Proteomes" id="UP000478148"/>
    </source>
</evidence>
<reference evidence="2 3" key="1">
    <citation type="submission" date="2020-02" db="EMBL/GenBank/DDBJ databases">
        <title>Draft Genome Sequence of Verrucosispora sp. Strain CWR15, Isolated from Gulf of Mexico Sponge.</title>
        <authorList>
            <person name="Kennedy S.J."/>
            <person name="Cella E."/>
            <person name="Azarian T."/>
            <person name="Baker B.J."/>
            <person name="Shaw L.N."/>
        </authorList>
    </citation>
    <scope>NUCLEOTIDE SEQUENCE [LARGE SCALE GENOMIC DNA]</scope>
    <source>
        <strain evidence="2 3">CWR15</strain>
    </source>
</reference>
<organism evidence="2 3">
    <name type="scientific">Verrucosispora sioxanthis</name>
    <dbReference type="NCBI Taxonomy" id="2499994"/>
    <lineage>
        <taxon>Bacteria</taxon>
        <taxon>Bacillati</taxon>
        <taxon>Actinomycetota</taxon>
        <taxon>Actinomycetes</taxon>
        <taxon>Micromonosporales</taxon>
        <taxon>Micromonosporaceae</taxon>
        <taxon>Micromonospora</taxon>
    </lineage>
</organism>
<dbReference type="AlphaFoldDB" id="A0A6M1L9V9"/>
<accession>A0A6M1L9V9</accession>
<dbReference type="NCBIfam" id="TIGR04363">
    <property type="entry name" value="LD_lanti_pre"/>
    <property type="match status" value="1"/>
</dbReference>
<dbReference type="Proteomes" id="UP000478148">
    <property type="component" value="Unassembled WGS sequence"/>
</dbReference>
<proteinExistence type="predicted"/>
<gene>
    <name evidence="2" type="primary">fxlA</name>
    <name evidence="2" type="ORF">ENC19_21470</name>
</gene>
<dbReference type="InterPro" id="IPR027575">
    <property type="entry name" value="LD_lanti_pre"/>
</dbReference>
<sequence length="85" mass="8600">MSCPHGLPTATCRPGRCWTSGTAAWSSPSPPHRKAQRVETTDLDEFDLDITLVDAGPAAGGYATSTDDNCGSGNTGSNACSGGGK</sequence>
<feature type="region of interest" description="Disordered" evidence="1">
    <location>
        <begin position="61"/>
        <end position="85"/>
    </location>
</feature>
<name>A0A6M1L9V9_9ACTN</name>
<keyword evidence="3" id="KW-1185">Reference proteome</keyword>
<comment type="caution">
    <text evidence="2">The sequence shown here is derived from an EMBL/GenBank/DDBJ whole genome shotgun (WGS) entry which is preliminary data.</text>
</comment>
<evidence type="ECO:0000256" key="1">
    <source>
        <dbReference type="SAM" id="MobiDB-lite"/>
    </source>
</evidence>